<feature type="transmembrane region" description="Helical" evidence="1">
    <location>
        <begin position="87"/>
        <end position="105"/>
    </location>
</feature>
<gene>
    <name evidence="2" type="ORF">UFOPK2579_00199</name>
</gene>
<accession>A0A6J6NMH4</accession>
<keyword evidence="1" id="KW-0812">Transmembrane</keyword>
<evidence type="ECO:0000313" key="2">
    <source>
        <dbReference type="EMBL" id="CAB4687607.1"/>
    </source>
</evidence>
<name>A0A6J6NMH4_9ZZZZ</name>
<organism evidence="2">
    <name type="scientific">freshwater metagenome</name>
    <dbReference type="NCBI Taxonomy" id="449393"/>
    <lineage>
        <taxon>unclassified sequences</taxon>
        <taxon>metagenomes</taxon>
        <taxon>ecological metagenomes</taxon>
    </lineage>
</organism>
<protein>
    <submittedName>
        <fullName evidence="2">Unannotated protein</fullName>
    </submittedName>
</protein>
<feature type="transmembrane region" description="Helical" evidence="1">
    <location>
        <begin position="63"/>
        <end position="81"/>
    </location>
</feature>
<keyword evidence="1" id="KW-1133">Transmembrane helix</keyword>
<keyword evidence="1" id="KW-0472">Membrane</keyword>
<proteinExistence type="predicted"/>
<dbReference type="AlphaFoldDB" id="A0A6J6NMH4"/>
<dbReference type="EMBL" id="CAEZXR010000012">
    <property type="protein sequence ID" value="CAB4687607.1"/>
    <property type="molecule type" value="Genomic_DNA"/>
</dbReference>
<reference evidence="2" key="1">
    <citation type="submission" date="2020-05" db="EMBL/GenBank/DDBJ databases">
        <authorList>
            <person name="Chiriac C."/>
            <person name="Salcher M."/>
            <person name="Ghai R."/>
            <person name="Kavagutti S V."/>
        </authorList>
    </citation>
    <scope>NUCLEOTIDE SEQUENCE</scope>
</reference>
<sequence>MSKERARRREAREREAAIVAASRAAEAERRERRAARSRALTGWLPRRTPRPTGILAERRRKQLGATVAVLVVLNVLAWTLADPAVAALLTVATPLAAPVLHTLLFRRA</sequence>
<evidence type="ECO:0000256" key="1">
    <source>
        <dbReference type="SAM" id="Phobius"/>
    </source>
</evidence>